<dbReference type="GO" id="GO:0016874">
    <property type="term" value="F:ligase activity"/>
    <property type="evidence" value="ECO:0007669"/>
    <property type="project" value="UniProtKB-KW"/>
</dbReference>
<evidence type="ECO:0000313" key="5">
    <source>
        <dbReference type="Proteomes" id="UP000824469"/>
    </source>
</evidence>
<dbReference type="Pfam" id="PF13193">
    <property type="entry name" value="AMP-binding_C"/>
    <property type="match status" value="1"/>
</dbReference>
<name>A0AA38FNP0_TAXCH</name>
<sequence>MLTLNGINVKHPETMLSVSHDGESLGEIMLKGSKLVRSKPGSTSTVVVEFKTIVYSHPLVTNAAVVAMSHPPWGKMPYAFLNTKSKIKEEGVISWPRKLKHCLPEVLIMERNSYPILLYESNMHKNASYMLRNGFEELEVPDVVKVLSTGCPVLAISPLFL</sequence>
<dbReference type="PANTHER" id="PTHR43859">
    <property type="entry name" value="ACYL-ACTIVATING ENZYME"/>
    <property type="match status" value="1"/>
</dbReference>
<dbReference type="AlphaFoldDB" id="A0AA38FNP0"/>
<evidence type="ECO:0000256" key="1">
    <source>
        <dbReference type="ARBA" id="ARBA00006432"/>
    </source>
</evidence>
<dbReference type="InterPro" id="IPR045851">
    <property type="entry name" value="AMP-bd_C_sf"/>
</dbReference>
<evidence type="ECO:0000259" key="3">
    <source>
        <dbReference type="Pfam" id="PF13193"/>
    </source>
</evidence>
<dbReference type="PANTHER" id="PTHR43859:SF2">
    <property type="entry name" value="BUTYRATE--COA LIGASE AAE11, PEROXISOMAL"/>
    <property type="match status" value="1"/>
</dbReference>
<comment type="similarity">
    <text evidence="1">Belongs to the ATP-dependent AMP-binding enzyme family.</text>
</comment>
<accession>A0AA38FNP0</accession>
<dbReference type="Proteomes" id="UP000824469">
    <property type="component" value="Unassembled WGS sequence"/>
</dbReference>
<dbReference type="EMBL" id="JAHRHJ020000007">
    <property type="protein sequence ID" value="KAH9307952.1"/>
    <property type="molecule type" value="Genomic_DNA"/>
</dbReference>
<dbReference type="SUPFAM" id="SSF56801">
    <property type="entry name" value="Acetyl-CoA synthetase-like"/>
    <property type="match status" value="1"/>
</dbReference>
<proteinExistence type="inferred from homology"/>
<organism evidence="4 5">
    <name type="scientific">Taxus chinensis</name>
    <name type="common">Chinese yew</name>
    <name type="synonym">Taxus wallichiana var. chinensis</name>
    <dbReference type="NCBI Taxonomy" id="29808"/>
    <lineage>
        <taxon>Eukaryota</taxon>
        <taxon>Viridiplantae</taxon>
        <taxon>Streptophyta</taxon>
        <taxon>Embryophyta</taxon>
        <taxon>Tracheophyta</taxon>
        <taxon>Spermatophyta</taxon>
        <taxon>Pinopsida</taxon>
        <taxon>Pinidae</taxon>
        <taxon>Conifers II</taxon>
        <taxon>Cupressales</taxon>
        <taxon>Taxaceae</taxon>
        <taxon>Taxus</taxon>
    </lineage>
</organism>
<evidence type="ECO:0000256" key="2">
    <source>
        <dbReference type="ARBA" id="ARBA00022598"/>
    </source>
</evidence>
<protein>
    <recommendedName>
        <fullName evidence="3">AMP-binding enzyme C-terminal domain-containing protein</fullName>
    </recommendedName>
</protein>
<evidence type="ECO:0000313" key="4">
    <source>
        <dbReference type="EMBL" id="KAH9307952.1"/>
    </source>
</evidence>
<feature type="domain" description="AMP-binding enzyme C-terminal" evidence="3">
    <location>
        <begin position="53"/>
        <end position="97"/>
    </location>
</feature>
<keyword evidence="5" id="KW-1185">Reference proteome</keyword>
<dbReference type="InterPro" id="IPR025110">
    <property type="entry name" value="AMP-bd_C"/>
</dbReference>
<keyword evidence="2" id="KW-0436">Ligase</keyword>
<gene>
    <name evidence="4" type="ORF">KI387_035863</name>
</gene>
<reference evidence="4 5" key="1">
    <citation type="journal article" date="2021" name="Nat. Plants">
        <title>The Taxus genome provides insights into paclitaxel biosynthesis.</title>
        <authorList>
            <person name="Xiong X."/>
            <person name="Gou J."/>
            <person name="Liao Q."/>
            <person name="Li Y."/>
            <person name="Zhou Q."/>
            <person name="Bi G."/>
            <person name="Li C."/>
            <person name="Du R."/>
            <person name="Wang X."/>
            <person name="Sun T."/>
            <person name="Guo L."/>
            <person name="Liang H."/>
            <person name="Lu P."/>
            <person name="Wu Y."/>
            <person name="Zhang Z."/>
            <person name="Ro D.K."/>
            <person name="Shang Y."/>
            <person name="Huang S."/>
            <person name="Yan J."/>
        </authorList>
    </citation>
    <scope>NUCLEOTIDE SEQUENCE [LARGE SCALE GENOMIC DNA]</scope>
    <source>
        <strain evidence="4">Ta-2019</strain>
    </source>
</reference>
<dbReference type="Gene3D" id="3.30.300.30">
    <property type="match status" value="1"/>
</dbReference>
<comment type="caution">
    <text evidence="4">The sequence shown here is derived from an EMBL/GenBank/DDBJ whole genome shotgun (WGS) entry which is preliminary data.</text>
</comment>